<evidence type="ECO:0000256" key="1">
    <source>
        <dbReference type="SAM" id="Phobius"/>
    </source>
</evidence>
<evidence type="ECO:0000259" key="2">
    <source>
        <dbReference type="Pfam" id="PF12158"/>
    </source>
</evidence>
<dbReference type="InterPro" id="IPR021994">
    <property type="entry name" value="DUF3592"/>
</dbReference>
<proteinExistence type="predicted"/>
<name>A0A1V2DU89_9GAMM</name>
<keyword evidence="4" id="KW-1185">Reference proteome</keyword>
<dbReference type="Proteomes" id="UP000189339">
    <property type="component" value="Unassembled WGS sequence"/>
</dbReference>
<evidence type="ECO:0000313" key="4">
    <source>
        <dbReference type="Proteomes" id="UP000189339"/>
    </source>
</evidence>
<feature type="transmembrane region" description="Helical" evidence="1">
    <location>
        <begin position="122"/>
        <end position="143"/>
    </location>
</feature>
<feature type="transmembrane region" description="Helical" evidence="1">
    <location>
        <begin position="428"/>
        <end position="451"/>
    </location>
</feature>
<dbReference type="EMBL" id="MSCW01000006">
    <property type="protein sequence ID" value="ONF43891.1"/>
    <property type="molecule type" value="Genomic_DNA"/>
</dbReference>
<reference evidence="3 4" key="1">
    <citation type="submission" date="2016-12" db="EMBL/GenBank/DDBJ databases">
        <title>Marinobacter lutaoensis whole genome sequencing.</title>
        <authorList>
            <person name="Verma A."/>
            <person name="Krishnamurthi S."/>
        </authorList>
    </citation>
    <scope>NUCLEOTIDE SEQUENCE [LARGE SCALE GENOMIC DNA]</scope>
    <source>
        <strain evidence="3 4">T5054</strain>
    </source>
</reference>
<feature type="transmembrane region" description="Helical" evidence="1">
    <location>
        <begin position="196"/>
        <end position="216"/>
    </location>
</feature>
<accession>A0A1V2DU89</accession>
<keyword evidence="1" id="KW-1133">Transmembrane helix</keyword>
<evidence type="ECO:0000313" key="3">
    <source>
        <dbReference type="EMBL" id="ONF43891.1"/>
    </source>
</evidence>
<dbReference type="AlphaFoldDB" id="A0A1V2DU89"/>
<keyword evidence="1" id="KW-0812">Transmembrane</keyword>
<comment type="caution">
    <text evidence="3">The sequence shown here is derived from an EMBL/GenBank/DDBJ whole genome shotgun (WGS) entry which is preliminary data.</text>
</comment>
<protein>
    <recommendedName>
        <fullName evidence="2">DUF3592 domain-containing protein</fullName>
    </recommendedName>
</protein>
<sequence length="543" mass="60319">MFLIPGLAVILVGPVHTLYQHLVTAGWQPVPAVLERVALRSHQGDDGTTYSVEADYRYSYGGRDYRGHRVGYDWGSDNITDYHRDLVRRLERARAQGQARVWVNPDNPSESVLVRELRWAKLGFMTLFGGLFSAAGLFILRLGRIRTATEAMARGEPILSSERHGHWLFGFMALMFLGLSLPGVLAIPSELRQDNWPILAVLLFPLVGGWLAWLGWRSWRNWTFYGPAPLVLDPAPGQAGGDVGGRITLARRLAGGDGSLTLQCLRVRISGGKNTRRHESLLWQQDQVPELRHEARSTEVWFRFSPPGDLPATDDEGREQVVWRLMLTGPQTPVPLERTYELPVVQGTLRSSVRLSDSHVRRQEQQARIRSVQAAAEQIDVRTTAGGVELISRAGRHRVMTAMLLLVGLIFAGVGVGLWFKAPDEGATLYLMAGVFGLFGFPMTLGGLFMAGRGLRVRIEGTRVTVIRYWAGRALWQRRGELARADQLVLASGGSLNRGNRTIEYFALEVVDGSRRLRLAEGIAGRPAAEALRDSLVTLLRLS</sequence>
<keyword evidence="1" id="KW-0472">Membrane</keyword>
<feature type="transmembrane region" description="Helical" evidence="1">
    <location>
        <begin position="402"/>
        <end position="422"/>
    </location>
</feature>
<feature type="domain" description="DUF3592" evidence="2">
    <location>
        <begin position="31"/>
        <end position="117"/>
    </location>
</feature>
<feature type="transmembrane region" description="Helical" evidence="1">
    <location>
        <begin position="164"/>
        <end position="184"/>
    </location>
</feature>
<organism evidence="3 4">
    <name type="scientific">Marinobacter lutaoensis</name>
    <dbReference type="NCBI Taxonomy" id="135739"/>
    <lineage>
        <taxon>Bacteria</taxon>
        <taxon>Pseudomonadati</taxon>
        <taxon>Pseudomonadota</taxon>
        <taxon>Gammaproteobacteria</taxon>
        <taxon>Pseudomonadales</taxon>
        <taxon>Marinobacteraceae</taxon>
        <taxon>Marinobacter</taxon>
    </lineage>
</organism>
<dbReference type="Pfam" id="PF12158">
    <property type="entry name" value="DUF3592"/>
    <property type="match status" value="1"/>
</dbReference>
<gene>
    <name evidence="3" type="ORF">BTO32_08395</name>
</gene>
<dbReference type="STRING" id="135739.BTO32_08395"/>